<dbReference type="AlphaFoldDB" id="A0AAU7ARG7"/>
<keyword evidence="6" id="KW-0633">Potassium transport</keyword>
<dbReference type="InterPro" id="IPR003445">
    <property type="entry name" value="Cat_transpt"/>
</dbReference>
<evidence type="ECO:0000256" key="12">
    <source>
        <dbReference type="PIRSR" id="PIRSR006247-1"/>
    </source>
</evidence>
<keyword evidence="10" id="KW-0406">Ion transport</keyword>
<evidence type="ECO:0000256" key="13">
    <source>
        <dbReference type="SAM" id="Phobius"/>
    </source>
</evidence>
<evidence type="ECO:0000256" key="3">
    <source>
        <dbReference type="ARBA" id="ARBA00022448"/>
    </source>
</evidence>
<dbReference type="EMBL" id="CP114014">
    <property type="protein sequence ID" value="XAY04091.1"/>
    <property type="molecule type" value="Genomic_DNA"/>
</dbReference>
<keyword evidence="9 13" id="KW-1133">Transmembrane helix</keyword>
<feature type="transmembrane region" description="Helical" evidence="13">
    <location>
        <begin position="192"/>
        <end position="211"/>
    </location>
</feature>
<keyword evidence="7 13" id="KW-0812">Transmembrane</keyword>
<evidence type="ECO:0000256" key="7">
    <source>
        <dbReference type="ARBA" id="ARBA00022692"/>
    </source>
</evidence>
<keyword evidence="11 13" id="KW-0472">Membrane</keyword>
<feature type="binding site" evidence="12">
    <location>
        <position position="229"/>
    </location>
    <ligand>
        <name>K(+)</name>
        <dbReference type="ChEBI" id="CHEBI:29103"/>
    </ligand>
</feature>
<evidence type="ECO:0000256" key="1">
    <source>
        <dbReference type="ARBA" id="ARBA00004429"/>
    </source>
</evidence>
<dbReference type="InterPro" id="IPR004772">
    <property type="entry name" value="TrkH"/>
</dbReference>
<dbReference type="PIRSF" id="PIRSF006247">
    <property type="entry name" value="TrkH"/>
    <property type="match status" value="1"/>
</dbReference>
<keyword evidence="4" id="KW-1003">Cell membrane</keyword>
<accession>A0AAU7ARG7</accession>
<keyword evidence="3" id="KW-0813">Transport</keyword>
<feature type="transmembrane region" description="Helical" evidence="13">
    <location>
        <begin position="429"/>
        <end position="452"/>
    </location>
</feature>
<dbReference type="PANTHER" id="PTHR32024:SF2">
    <property type="entry name" value="TRK SYSTEM POTASSIUM UPTAKE PROTEIN TRKG-RELATED"/>
    <property type="match status" value="1"/>
</dbReference>
<feature type="transmembrane region" description="Helical" evidence="13">
    <location>
        <begin position="145"/>
        <end position="165"/>
    </location>
</feature>
<dbReference type="GO" id="GO:0005886">
    <property type="term" value="C:plasma membrane"/>
    <property type="evidence" value="ECO:0007669"/>
    <property type="project" value="UniProtKB-SubCell"/>
</dbReference>
<comment type="similarity">
    <text evidence="2">Belongs to the TrkH potassium transport family.</text>
</comment>
<feature type="transmembrane region" description="Helical" evidence="13">
    <location>
        <begin position="343"/>
        <end position="369"/>
    </location>
</feature>
<evidence type="ECO:0000256" key="2">
    <source>
        <dbReference type="ARBA" id="ARBA00009137"/>
    </source>
</evidence>
<keyword evidence="8 12" id="KW-0630">Potassium</keyword>
<keyword evidence="12" id="KW-0479">Metal-binding</keyword>
<feature type="transmembrane region" description="Helical" evidence="13">
    <location>
        <begin position="464"/>
        <end position="489"/>
    </location>
</feature>
<feature type="binding site" evidence="12">
    <location>
        <position position="121"/>
    </location>
    <ligand>
        <name>K(+)</name>
        <dbReference type="ChEBI" id="CHEBI:29103"/>
    </ligand>
</feature>
<feature type="binding site" evidence="12">
    <location>
        <position position="442"/>
    </location>
    <ligand>
        <name>K(+)</name>
        <dbReference type="ChEBI" id="CHEBI:29103"/>
    </ligand>
</feature>
<evidence type="ECO:0000256" key="5">
    <source>
        <dbReference type="ARBA" id="ARBA00022519"/>
    </source>
</evidence>
<dbReference type="GO" id="GO:0015379">
    <property type="term" value="F:potassium:chloride symporter activity"/>
    <property type="evidence" value="ECO:0007669"/>
    <property type="project" value="InterPro"/>
</dbReference>
<evidence type="ECO:0000313" key="14">
    <source>
        <dbReference type="EMBL" id="XAY04091.1"/>
    </source>
</evidence>
<evidence type="ECO:0000256" key="10">
    <source>
        <dbReference type="ARBA" id="ARBA00023065"/>
    </source>
</evidence>
<evidence type="ECO:0000256" key="11">
    <source>
        <dbReference type="ARBA" id="ARBA00023136"/>
    </source>
</evidence>
<evidence type="ECO:0000256" key="9">
    <source>
        <dbReference type="ARBA" id="ARBA00022989"/>
    </source>
</evidence>
<feature type="binding site" evidence="12">
    <location>
        <position position="325"/>
    </location>
    <ligand>
        <name>K(+)</name>
        <dbReference type="ChEBI" id="CHEBI:29103"/>
    </ligand>
</feature>
<feature type="transmembrane region" description="Helical" evidence="13">
    <location>
        <begin position="45"/>
        <end position="68"/>
    </location>
</feature>
<evidence type="ECO:0000256" key="6">
    <source>
        <dbReference type="ARBA" id="ARBA00022538"/>
    </source>
</evidence>
<evidence type="ECO:0000256" key="4">
    <source>
        <dbReference type="ARBA" id="ARBA00022475"/>
    </source>
</evidence>
<proteinExistence type="inferred from homology"/>
<dbReference type="GO" id="GO:0046872">
    <property type="term" value="F:metal ion binding"/>
    <property type="evidence" value="ECO:0007669"/>
    <property type="project" value="UniProtKB-KW"/>
</dbReference>
<feature type="transmembrane region" description="Helical" evidence="13">
    <location>
        <begin position="280"/>
        <end position="301"/>
    </location>
</feature>
<comment type="subcellular location">
    <subcellularLocation>
        <location evidence="1">Cell inner membrane</location>
        <topology evidence="1">Multi-pass membrane protein</topology>
    </subcellularLocation>
</comment>
<organism evidence="14">
    <name type="scientific">Paraconexibacter sp. AEG42_29</name>
    <dbReference type="NCBI Taxonomy" id="2997339"/>
    <lineage>
        <taxon>Bacteria</taxon>
        <taxon>Bacillati</taxon>
        <taxon>Actinomycetota</taxon>
        <taxon>Thermoleophilia</taxon>
        <taxon>Solirubrobacterales</taxon>
        <taxon>Paraconexibacteraceae</taxon>
        <taxon>Paraconexibacter</taxon>
    </lineage>
</organism>
<feature type="transmembrane region" description="Helical" evidence="13">
    <location>
        <begin position="248"/>
        <end position="268"/>
    </location>
</feature>
<evidence type="ECO:0000256" key="8">
    <source>
        <dbReference type="ARBA" id="ARBA00022958"/>
    </source>
</evidence>
<dbReference type="Pfam" id="PF02386">
    <property type="entry name" value="TrkH"/>
    <property type="match status" value="1"/>
</dbReference>
<feature type="transmembrane region" description="Helical" evidence="13">
    <location>
        <begin position="80"/>
        <end position="101"/>
    </location>
</feature>
<reference evidence="14" key="1">
    <citation type="submission" date="2022-12" db="EMBL/GenBank/DDBJ databases">
        <title>Paraconexibacter alkalitolerans sp. nov. and Baekduia alba sp. nov., isolated from soil and emended description of the genera Paraconexibacter (Chun et al., 2020) and Baekduia (An et al., 2020).</title>
        <authorList>
            <person name="Vieira S."/>
            <person name="Huber K.J."/>
            <person name="Geppert A."/>
            <person name="Wolf J."/>
            <person name="Neumann-Schaal M."/>
            <person name="Muesken M."/>
            <person name="Overmann J."/>
        </authorList>
    </citation>
    <scope>NUCLEOTIDE SEQUENCE</scope>
    <source>
        <strain evidence="14">AEG42_29</strain>
    </source>
</reference>
<gene>
    <name evidence="14" type="primary">trkH</name>
    <name evidence="14" type="ORF">DSM112329_00920</name>
</gene>
<name>A0AAU7ARG7_9ACTN</name>
<feature type="transmembrane region" description="Helical" evidence="13">
    <location>
        <begin position="402"/>
        <end position="423"/>
    </location>
</feature>
<keyword evidence="5" id="KW-0997">Cell inner membrane</keyword>
<dbReference type="KEGG" id="parq:DSM112329_00920"/>
<feature type="transmembrane region" description="Helical" evidence="13">
    <location>
        <begin position="12"/>
        <end position="39"/>
    </location>
</feature>
<dbReference type="PANTHER" id="PTHR32024">
    <property type="entry name" value="TRK SYSTEM POTASSIUM UPTAKE PROTEIN TRKG-RELATED"/>
    <property type="match status" value="1"/>
</dbReference>
<dbReference type="RefSeq" id="WP_354700637.1">
    <property type="nucleotide sequence ID" value="NZ_CP114014.1"/>
</dbReference>
<feature type="binding site" evidence="12">
    <location>
        <position position="122"/>
    </location>
    <ligand>
        <name>K(+)</name>
        <dbReference type="ChEBI" id="CHEBI:29103"/>
    </ligand>
</feature>
<protein>
    <submittedName>
        <fullName evidence="14">Trk system potassium uptake protein TrkH</fullName>
    </submittedName>
</protein>
<sequence>MIRRIALGPGFNWRLILPVLAAVLAALAVGMLVCAGYSLAIGDGAAHAFALPAAVLVPLAGAGTLLSRRARNVPFRSRDGYLAVTLAWIVAAAAGAAPFVLEGTLPRAVDGLFESMAGFTTTGSSLMDVEQVPDSVLLWRSLTQWLGGVGIVVLVVAIAPAAGVGSQRLFHAETSGVTQDRLTPRIADTAKIICSIYVGLTVAGFAAFFAAGMGPFDAFNHILTTISSGGYSTRSASIGAFDSLPIELVAIVFMVASGINFAFYWRVLRGGSIWPQAAEVRAFALILLAATVVVTTSLVIAGHDGGFWGALRGGGFTVASIGSGTGLVTDDYDRWNDFARSQLLVLMFIGGCAGSTSGGIKVVRLLLLWKTVGQELQRQLRPRAVQVLRTRGRVFSEDVRRAVLAFALIYGLVALAGTFALLITGVDAVSALTSSVSCLALLGTGFGTVGPTENFSSLSESARCILMFLMLAGRLEVLTVLVLLTPAFWRRNVA</sequence>